<evidence type="ECO:0000313" key="2">
    <source>
        <dbReference type="EMBL" id="OOV88112.1"/>
    </source>
</evidence>
<dbReference type="RefSeq" id="WP_077242522.1">
    <property type="nucleotide sequence ID" value="NZ_FXTS01000001.1"/>
</dbReference>
<organism evidence="2 3">
    <name type="scientific">Oceanospirillum linum</name>
    <dbReference type="NCBI Taxonomy" id="966"/>
    <lineage>
        <taxon>Bacteria</taxon>
        <taxon>Pseudomonadati</taxon>
        <taxon>Pseudomonadota</taxon>
        <taxon>Gammaproteobacteria</taxon>
        <taxon>Oceanospirillales</taxon>
        <taxon>Oceanospirillaceae</taxon>
        <taxon>Oceanospirillum</taxon>
    </lineage>
</organism>
<protein>
    <recommendedName>
        <fullName evidence="4">DUF3108 domain-containing protein</fullName>
    </recommendedName>
</protein>
<feature type="chain" id="PRO_5010580262" description="DUF3108 domain-containing protein" evidence="1">
    <location>
        <begin position="20"/>
        <end position="241"/>
    </location>
</feature>
<proteinExistence type="predicted"/>
<reference evidence="2" key="1">
    <citation type="submission" date="2017-02" db="EMBL/GenBank/DDBJ databases">
        <title>Draft Genome Sequence of the Salt Water Bacterium Oceanospirillum linum ATCC 11336.</title>
        <authorList>
            <person name="Trachtenberg A.M."/>
            <person name="Carney J.G."/>
            <person name="Linnane J.D."/>
            <person name="Rheaume B.A."/>
            <person name="Pitts N.L."/>
            <person name="Mykles D.L."/>
            <person name="Maclea K.S."/>
        </authorList>
    </citation>
    <scope>NUCLEOTIDE SEQUENCE [LARGE SCALE GENOMIC DNA]</scope>
    <source>
        <strain evidence="2">ATCC 11336</strain>
    </source>
</reference>
<keyword evidence="1" id="KW-0732">Signal</keyword>
<dbReference type="AlphaFoldDB" id="A0A1T1HE78"/>
<dbReference type="EMBL" id="MTSD02000001">
    <property type="protein sequence ID" value="OOV88112.1"/>
    <property type="molecule type" value="Genomic_DNA"/>
</dbReference>
<evidence type="ECO:0008006" key="4">
    <source>
        <dbReference type="Google" id="ProtNLM"/>
    </source>
</evidence>
<sequence>MLKWTLLLTLGLLAVPSFALPPLTPYQATYKTTYKLGFNIDVEAERILSQNSNGEWVLDFRAQNWFARIQQTSTFLLDPDTEFKPLLYRRYQRVFGKSKEQQVIFHWDQHRVTNDIDNKPWKMDIPAGTQDLLSYQLKLRYNLLENPEQKQFQYPVADGGKIKYFTFRVVGEEILQTPMGKLNTIKLESLRHSKMDVEHLVWLAKDWDNLLIRIEPVRRKDKEEPVILVKASLAGKKVKGF</sequence>
<name>A0A1T1HE78_OCELI</name>
<comment type="caution">
    <text evidence="2">The sequence shown here is derived from an EMBL/GenBank/DDBJ whole genome shotgun (WGS) entry which is preliminary data.</text>
</comment>
<dbReference type="InterPro" id="IPR021457">
    <property type="entry name" value="DUF3108"/>
</dbReference>
<feature type="signal peptide" evidence="1">
    <location>
        <begin position="1"/>
        <end position="19"/>
    </location>
</feature>
<dbReference type="Proteomes" id="UP000190064">
    <property type="component" value="Unassembled WGS sequence"/>
</dbReference>
<keyword evidence="3" id="KW-1185">Reference proteome</keyword>
<dbReference type="STRING" id="966.BTA35_0200730"/>
<dbReference type="Pfam" id="PF11306">
    <property type="entry name" value="DUF3108"/>
    <property type="match status" value="1"/>
</dbReference>
<gene>
    <name evidence="2" type="ORF">BTA35_0200730</name>
</gene>
<evidence type="ECO:0000256" key="1">
    <source>
        <dbReference type="SAM" id="SignalP"/>
    </source>
</evidence>
<evidence type="ECO:0000313" key="3">
    <source>
        <dbReference type="Proteomes" id="UP000190064"/>
    </source>
</evidence>
<accession>A0A1T1HE78</accession>